<reference evidence="1 2" key="1">
    <citation type="journal article" date="2012" name="J. Virol.">
        <title>Sequence and structural characterization of great salt lake bacteriophage CW02, a member of the T7-like supergroup.</title>
        <authorList>
            <person name="Shen P.S."/>
            <person name="Domek M.J."/>
            <person name="Sanz-Garcia E."/>
            <person name="Makaju A."/>
            <person name="Taylor R.M."/>
            <person name="Hoggan R."/>
            <person name="Culumber M.D."/>
            <person name="Oberg C.J."/>
            <person name="Breakwell D.P."/>
            <person name="Prince J.T."/>
            <person name="Belnap D.M."/>
        </authorList>
    </citation>
    <scope>NUCLEOTIDE SEQUENCE [LARGE SCALE GENOMIC DNA]</scope>
</reference>
<dbReference type="Proteomes" id="UP000004791">
    <property type="component" value="Segment"/>
</dbReference>
<name>H9D1E6_9CAUD</name>
<keyword evidence="2" id="KW-1185">Reference proteome</keyword>
<organism evidence="1 2">
    <name type="scientific">Salinivibrio phage CW02</name>
    <dbReference type="NCBI Taxonomy" id="1161935"/>
    <lineage>
        <taxon>Viruses</taxon>
        <taxon>Duplodnaviria</taxon>
        <taxon>Heunggongvirae</taxon>
        <taxon>Uroviricota</taxon>
        <taxon>Caudoviricetes</taxon>
        <taxon>Zobellviridae</taxon>
        <taxon>Salinovirus</taxon>
        <taxon>Salinovirus utanense</taxon>
    </lineage>
</organism>
<sequence>MPKFRKGMVLKVGDSPTVLILVLGFEDQMYKIEKIRTNFPGELGRVVEVSRLVVEDLCTPCFIPENN</sequence>
<accession>H9D1E6</accession>
<dbReference type="GeneID" id="14016707"/>
<dbReference type="EMBL" id="JQ446452">
    <property type="protein sequence ID" value="AFE86188.1"/>
    <property type="molecule type" value="Genomic_DNA"/>
</dbReference>
<evidence type="ECO:0000313" key="2">
    <source>
        <dbReference type="Proteomes" id="UP000004791"/>
    </source>
</evidence>
<proteinExistence type="predicted"/>
<dbReference type="KEGG" id="vg:14016707"/>
<dbReference type="RefSeq" id="YP_007010533.1">
    <property type="nucleotide sequence ID" value="NC_019540.1"/>
</dbReference>
<evidence type="ECO:0000313" key="1">
    <source>
        <dbReference type="EMBL" id="AFE86188.1"/>
    </source>
</evidence>
<protein>
    <submittedName>
        <fullName evidence="1">Uncharacterized protein</fullName>
    </submittedName>
</protein>